<keyword evidence="8" id="KW-0862">Zinc</keyword>
<reference evidence="12" key="2">
    <citation type="submission" date="2020-04" db="EMBL/GenBank/DDBJ databases">
        <authorList>
            <consortium name="NCBI Genome Project"/>
        </authorList>
    </citation>
    <scope>NUCLEOTIDE SEQUENCE</scope>
    <source>
        <strain evidence="12">CBS 781.70</strain>
    </source>
</reference>
<evidence type="ECO:0000259" key="9">
    <source>
        <dbReference type="PROSITE" id="PS51873"/>
    </source>
</evidence>
<evidence type="ECO:0000256" key="4">
    <source>
        <dbReference type="ARBA" id="ARBA00022723"/>
    </source>
</evidence>
<dbReference type="InterPro" id="IPR044066">
    <property type="entry name" value="TRIAD_supradom"/>
</dbReference>
<evidence type="ECO:0000313" key="10">
    <source>
        <dbReference type="EMBL" id="KAF1813012.1"/>
    </source>
</evidence>
<evidence type="ECO:0000256" key="2">
    <source>
        <dbReference type="ARBA" id="ARBA00012251"/>
    </source>
</evidence>
<dbReference type="InterPro" id="IPR031127">
    <property type="entry name" value="E3_UB_ligase_RBR"/>
</dbReference>
<keyword evidence="6" id="KW-0863">Zinc-finger</keyword>
<evidence type="ECO:0000256" key="3">
    <source>
        <dbReference type="ARBA" id="ARBA00022679"/>
    </source>
</evidence>
<dbReference type="RefSeq" id="XP_033534643.1">
    <property type="nucleotide sequence ID" value="XM_033676343.1"/>
</dbReference>
<evidence type="ECO:0000256" key="7">
    <source>
        <dbReference type="ARBA" id="ARBA00022786"/>
    </source>
</evidence>
<dbReference type="SUPFAM" id="SSF57850">
    <property type="entry name" value="RING/U-box"/>
    <property type="match status" value="2"/>
</dbReference>
<dbReference type="EMBL" id="ML975156">
    <property type="protein sequence ID" value="KAF1813012.1"/>
    <property type="molecule type" value="Genomic_DNA"/>
</dbReference>
<gene>
    <name evidence="10 12" type="ORF">P152DRAFT_396235</name>
</gene>
<dbReference type="CDD" id="cd20335">
    <property type="entry name" value="BRcat_RBR"/>
    <property type="match status" value="1"/>
</dbReference>
<keyword evidence="4" id="KW-0479">Metal-binding</keyword>
<protein>
    <recommendedName>
        <fullName evidence="2">RBR-type E3 ubiquitin transferase</fullName>
        <ecNumber evidence="2">2.3.2.31</ecNumber>
    </recommendedName>
</protein>
<dbReference type="Proteomes" id="UP000504638">
    <property type="component" value="Unplaced"/>
</dbReference>
<evidence type="ECO:0000313" key="12">
    <source>
        <dbReference type="RefSeq" id="XP_033534643.1"/>
    </source>
</evidence>
<evidence type="ECO:0000313" key="11">
    <source>
        <dbReference type="Proteomes" id="UP000504638"/>
    </source>
</evidence>
<dbReference type="GO" id="GO:0016567">
    <property type="term" value="P:protein ubiquitination"/>
    <property type="evidence" value="ECO:0007669"/>
    <property type="project" value="InterPro"/>
</dbReference>
<dbReference type="PROSITE" id="PS51873">
    <property type="entry name" value="TRIAD"/>
    <property type="match status" value="1"/>
</dbReference>
<name>A0A6G1G4T3_9PEZI</name>
<evidence type="ECO:0000256" key="5">
    <source>
        <dbReference type="ARBA" id="ARBA00022737"/>
    </source>
</evidence>
<dbReference type="GeneID" id="54416913"/>
<proteinExistence type="predicted"/>
<keyword evidence="7" id="KW-0833">Ubl conjugation pathway</keyword>
<keyword evidence="3" id="KW-0808">Transferase</keyword>
<accession>A0A6G1G4T3</accession>
<dbReference type="InterPro" id="IPR002867">
    <property type="entry name" value="IBR_dom"/>
</dbReference>
<reference evidence="10 12" key="1">
    <citation type="submission" date="2020-01" db="EMBL/GenBank/DDBJ databases">
        <authorList>
            <consortium name="DOE Joint Genome Institute"/>
            <person name="Haridas S."/>
            <person name="Albert R."/>
            <person name="Binder M."/>
            <person name="Bloem J."/>
            <person name="Labutti K."/>
            <person name="Salamov A."/>
            <person name="Andreopoulos B."/>
            <person name="Baker S.E."/>
            <person name="Barry K."/>
            <person name="Bills G."/>
            <person name="Bluhm B.H."/>
            <person name="Cannon C."/>
            <person name="Castanera R."/>
            <person name="Culley D.E."/>
            <person name="Daum C."/>
            <person name="Ezra D."/>
            <person name="Gonzalez J.B."/>
            <person name="Henrissat B."/>
            <person name="Kuo A."/>
            <person name="Liang C."/>
            <person name="Lipzen A."/>
            <person name="Lutzoni F."/>
            <person name="Magnuson J."/>
            <person name="Mondo S."/>
            <person name="Nolan M."/>
            <person name="Ohm R."/>
            <person name="Pangilinan J."/>
            <person name="Park H.-J."/>
            <person name="Ramirez L."/>
            <person name="Alfaro M."/>
            <person name="Sun H."/>
            <person name="Tritt A."/>
            <person name="Yoshinaga Y."/>
            <person name="Zwiers L.-H."/>
            <person name="Turgeon B.G."/>
            <person name="Goodwin S.B."/>
            <person name="Spatafora J.W."/>
            <person name="Crous P.W."/>
            <person name="Grigoriev I.V."/>
        </authorList>
    </citation>
    <scope>NUCLEOTIDE SEQUENCE</scope>
    <source>
        <strain evidence="10 12">CBS 781.70</strain>
    </source>
</reference>
<dbReference type="GO" id="GO:0061630">
    <property type="term" value="F:ubiquitin protein ligase activity"/>
    <property type="evidence" value="ECO:0007669"/>
    <property type="project" value="UniProtKB-EC"/>
</dbReference>
<keyword evidence="11" id="KW-1185">Reference proteome</keyword>
<feature type="domain" description="RING-type" evidence="9">
    <location>
        <begin position="1"/>
        <end position="130"/>
    </location>
</feature>
<dbReference type="GO" id="GO:0008270">
    <property type="term" value="F:zinc ion binding"/>
    <property type="evidence" value="ECO:0007669"/>
    <property type="project" value="UniProtKB-KW"/>
</dbReference>
<dbReference type="Gene3D" id="1.20.120.1750">
    <property type="match status" value="1"/>
</dbReference>
<comment type="catalytic activity">
    <reaction evidence="1">
        <text>[E2 ubiquitin-conjugating enzyme]-S-ubiquitinyl-L-cysteine + [acceptor protein]-L-lysine = [E2 ubiquitin-conjugating enzyme]-L-cysteine + [acceptor protein]-N(6)-ubiquitinyl-L-lysine.</text>
        <dbReference type="EC" id="2.3.2.31"/>
    </reaction>
</comment>
<dbReference type="Pfam" id="PF01485">
    <property type="entry name" value="IBR"/>
    <property type="match status" value="1"/>
</dbReference>
<feature type="non-terminal residue" evidence="10">
    <location>
        <position position="1"/>
    </location>
</feature>
<evidence type="ECO:0000256" key="6">
    <source>
        <dbReference type="ARBA" id="ARBA00022771"/>
    </source>
</evidence>
<dbReference type="EC" id="2.3.2.31" evidence="2"/>
<dbReference type="PANTHER" id="PTHR11685">
    <property type="entry name" value="RBR FAMILY RING FINGER AND IBR DOMAIN-CONTAINING"/>
    <property type="match status" value="1"/>
</dbReference>
<reference evidence="12" key="3">
    <citation type="submission" date="2025-04" db="UniProtKB">
        <authorList>
            <consortium name="RefSeq"/>
        </authorList>
    </citation>
    <scope>IDENTIFICATION</scope>
    <source>
        <strain evidence="12">CBS 781.70</strain>
    </source>
</reference>
<sequence>RYDDLALRSAVNGMADFHWCLNTKCDSGQIVCSGATGFFQCLACGHKQCLRHNTEWHEHESCTQYDYRTKGLMGIMGKDDEERSEKWKRSVTRRCPKCAAPIEKSAGCNHMYCESPYFVASGVLRSRPTN</sequence>
<evidence type="ECO:0000256" key="1">
    <source>
        <dbReference type="ARBA" id="ARBA00001798"/>
    </source>
</evidence>
<dbReference type="OrthoDB" id="1431934at2759"/>
<dbReference type="SMART" id="SM00647">
    <property type="entry name" value="IBR"/>
    <property type="match status" value="1"/>
</dbReference>
<keyword evidence="5" id="KW-0677">Repeat</keyword>
<organism evidence="10">
    <name type="scientific">Eremomyces bilateralis CBS 781.70</name>
    <dbReference type="NCBI Taxonomy" id="1392243"/>
    <lineage>
        <taxon>Eukaryota</taxon>
        <taxon>Fungi</taxon>
        <taxon>Dikarya</taxon>
        <taxon>Ascomycota</taxon>
        <taxon>Pezizomycotina</taxon>
        <taxon>Dothideomycetes</taxon>
        <taxon>Dothideomycetes incertae sedis</taxon>
        <taxon>Eremomycetales</taxon>
        <taxon>Eremomycetaceae</taxon>
        <taxon>Eremomyces</taxon>
    </lineage>
</organism>
<dbReference type="AlphaFoldDB" id="A0A6G1G4T3"/>
<evidence type="ECO:0000256" key="8">
    <source>
        <dbReference type="ARBA" id="ARBA00022833"/>
    </source>
</evidence>